<evidence type="ECO:0000256" key="17">
    <source>
        <dbReference type="HAMAP-Rule" id="MF_01006"/>
    </source>
</evidence>
<evidence type="ECO:0000256" key="5">
    <source>
        <dbReference type="ARBA" id="ARBA00022475"/>
    </source>
</evidence>
<dbReference type="InterPro" id="IPR003824">
    <property type="entry name" value="UppP"/>
</dbReference>
<dbReference type="GO" id="GO:0050380">
    <property type="term" value="F:undecaprenyl-diphosphatase activity"/>
    <property type="evidence" value="ECO:0007669"/>
    <property type="project" value="UniProtKB-UniRule"/>
</dbReference>
<evidence type="ECO:0000313" key="18">
    <source>
        <dbReference type="EMBL" id="AGB40707.1"/>
    </source>
</evidence>
<evidence type="ECO:0000256" key="12">
    <source>
        <dbReference type="ARBA" id="ARBA00023251"/>
    </source>
</evidence>
<dbReference type="PATRIC" id="fig|748449.3.peg.692"/>
<evidence type="ECO:0000313" key="19">
    <source>
        <dbReference type="Proteomes" id="UP000010880"/>
    </source>
</evidence>
<evidence type="ECO:0000256" key="10">
    <source>
        <dbReference type="ARBA" id="ARBA00022989"/>
    </source>
</evidence>
<evidence type="ECO:0000256" key="14">
    <source>
        <dbReference type="ARBA" id="ARBA00032707"/>
    </source>
</evidence>
<dbReference type="GO" id="GO:0071555">
    <property type="term" value="P:cell wall organization"/>
    <property type="evidence" value="ECO:0007669"/>
    <property type="project" value="UniProtKB-KW"/>
</dbReference>
<gene>
    <name evidence="17" type="primary">uppP</name>
    <name evidence="18" type="ordered locus">Halha_0734</name>
</gene>
<reference evidence="19" key="1">
    <citation type="submission" date="2012-02" db="EMBL/GenBank/DDBJ databases">
        <title>The complete genome of Halobacteroides halobius DSM 5150.</title>
        <authorList>
            <person name="Lucas S."/>
            <person name="Copeland A."/>
            <person name="Lapidus A."/>
            <person name="Glavina del Rio T."/>
            <person name="Dalin E."/>
            <person name="Tice H."/>
            <person name="Bruce D."/>
            <person name="Goodwin L."/>
            <person name="Pitluck S."/>
            <person name="Peters L."/>
            <person name="Mikhailova N."/>
            <person name="Gu W."/>
            <person name="Kyrpides N."/>
            <person name="Mavromatis K."/>
            <person name="Ivanova N."/>
            <person name="Brettin T."/>
            <person name="Detter J.C."/>
            <person name="Han C."/>
            <person name="Larimer F."/>
            <person name="Land M."/>
            <person name="Hauser L."/>
            <person name="Markowitz V."/>
            <person name="Cheng J.-F."/>
            <person name="Hugenholtz P."/>
            <person name="Woyke T."/>
            <person name="Wu D."/>
            <person name="Tindall B."/>
            <person name="Pomrenke H."/>
            <person name="Brambilla E."/>
            <person name="Klenk H.-P."/>
            <person name="Eisen J.A."/>
        </authorList>
    </citation>
    <scope>NUCLEOTIDE SEQUENCE [LARGE SCALE GENOMIC DNA]</scope>
    <source>
        <strain evidence="19">ATCC 35273 / DSM 5150 / MD-1</strain>
    </source>
</reference>
<keyword evidence="13 17" id="KW-0961">Cell wall biogenesis/degradation</keyword>
<evidence type="ECO:0000256" key="11">
    <source>
        <dbReference type="ARBA" id="ARBA00023136"/>
    </source>
</evidence>
<dbReference type="NCBIfam" id="TIGR00753">
    <property type="entry name" value="undec_PP_bacA"/>
    <property type="match status" value="1"/>
</dbReference>
<feature type="transmembrane region" description="Helical" evidence="17">
    <location>
        <begin position="40"/>
        <end position="63"/>
    </location>
</feature>
<dbReference type="Proteomes" id="UP000010880">
    <property type="component" value="Chromosome"/>
</dbReference>
<feature type="transmembrane region" description="Helical" evidence="17">
    <location>
        <begin position="236"/>
        <end position="253"/>
    </location>
</feature>
<name>L0K604_HALHC</name>
<evidence type="ECO:0000256" key="13">
    <source>
        <dbReference type="ARBA" id="ARBA00023316"/>
    </source>
</evidence>
<comment type="function">
    <text evidence="17">Catalyzes the dephosphorylation of undecaprenyl diphosphate (UPP). Confers resistance to bacitracin.</text>
</comment>
<keyword evidence="11 17" id="KW-0472">Membrane</keyword>
<dbReference type="OrthoDB" id="9808289at2"/>
<keyword evidence="12 17" id="KW-0046">Antibiotic resistance</keyword>
<dbReference type="Pfam" id="PF02673">
    <property type="entry name" value="BacA"/>
    <property type="match status" value="1"/>
</dbReference>
<keyword evidence="8 17" id="KW-0133">Cell shape</keyword>
<dbReference type="AlphaFoldDB" id="L0K604"/>
<evidence type="ECO:0000256" key="7">
    <source>
        <dbReference type="ARBA" id="ARBA00022801"/>
    </source>
</evidence>
<comment type="catalytic activity">
    <reaction evidence="16 17">
        <text>di-trans,octa-cis-undecaprenyl diphosphate + H2O = di-trans,octa-cis-undecaprenyl phosphate + phosphate + H(+)</text>
        <dbReference type="Rhea" id="RHEA:28094"/>
        <dbReference type="ChEBI" id="CHEBI:15377"/>
        <dbReference type="ChEBI" id="CHEBI:15378"/>
        <dbReference type="ChEBI" id="CHEBI:43474"/>
        <dbReference type="ChEBI" id="CHEBI:58405"/>
        <dbReference type="ChEBI" id="CHEBI:60392"/>
        <dbReference type="EC" id="3.6.1.27"/>
    </reaction>
</comment>
<protein>
    <recommendedName>
        <fullName evidence="4 17">Undecaprenyl-diphosphatase</fullName>
        <ecNumber evidence="3 17">3.6.1.27</ecNumber>
    </recommendedName>
    <alternativeName>
        <fullName evidence="15 17">Bacitracin resistance protein</fullName>
    </alternativeName>
    <alternativeName>
        <fullName evidence="14 17">Undecaprenyl pyrophosphate phosphatase</fullName>
    </alternativeName>
</protein>
<accession>L0K604</accession>
<evidence type="ECO:0000256" key="8">
    <source>
        <dbReference type="ARBA" id="ARBA00022960"/>
    </source>
</evidence>
<dbReference type="RefSeq" id="WP_015326433.1">
    <property type="nucleotide sequence ID" value="NC_019978.1"/>
</dbReference>
<keyword evidence="10 17" id="KW-1133">Transmembrane helix</keyword>
<feature type="transmembrane region" description="Helical" evidence="17">
    <location>
        <begin position="99"/>
        <end position="119"/>
    </location>
</feature>
<comment type="subcellular location">
    <subcellularLocation>
        <location evidence="1 17">Cell membrane</location>
        <topology evidence="1 17">Multi-pass membrane protein</topology>
    </subcellularLocation>
</comment>
<comment type="miscellaneous">
    <text evidence="17">Bacitracin is thought to be involved in the inhibition of peptidoglycan synthesis by sequestering undecaprenyl diphosphate, thereby reducing the pool of lipid carrier available.</text>
</comment>
<dbReference type="KEGG" id="hhl:Halha_0734"/>
<dbReference type="HAMAP" id="MF_01006">
    <property type="entry name" value="Undec_diphosphatase"/>
    <property type="match status" value="1"/>
</dbReference>
<dbReference type="GO" id="GO:0005886">
    <property type="term" value="C:plasma membrane"/>
    <property type="evidence" value="ECO:0007669"/>
    <property type="project" value="UniProtKB-SubCell"/>
</dbReference>
<evidence type="ECO:0000256" key="1">
    <source>
        <dbReference type="ARBA" id="ARBA00004651"/>
    </source>
</evidence>
<keyword evidence="7 17" id="KW-0378">Hydrolase</keyword>
<keyword evidence="9 17" id="KW-0573">Peptidoglycan synthesis</keyword>
<keyword evidence="19" id="KW-1185">Reference proteome</keyword>
<organism evidence="18 19">
    <name type="scientific">Halobacteroides halobius (strain ATCC 35273 / DSM 5150 / MD-1)</name>
    <dbReference type="NCBI Taxonomy" id="748449"/>
    <lineage>
        <taxon>Bacteria</taxon>
        <taxon>Bacillati</taxon>
        <taxon>Bacillota</taxon>
        <taxon>Clostridia</taxon>
        <taxon>Halanaerobiales</taxon>
        <taxon>Halobacteroidaceae</taxon>
        <taxon>Halobacteroides</taxon>
    </lineage>
</organism>
<keyword evidence="5 17" id="KW-1003">Cell membrane</keyword>
<dbReference type="GO" id="GO:0009252">
    <property type="term" value="P:peptidoglycan biosynthetic process"/>
    <property type="evidence" value="ECO:0007669"/>
    <property type="project" value="UniProtKB-KW"/>
</dbReference>
<evidence type="ECO:0000256" key="9">
    <source>
        <dbReference type="ARBA" id="ARBA00022984"/>
    </source>
</evidence>
<dbReference type="EMBL" id="CP003359">
    <property type="protein sequence ID" value="AGB40707.1"/>
    <property type="molecule type" value="Genomic_DNA"/>
</dbReference>
<dbReference type="PANTHER" id="PTHR30622:SF2">
    <property type="entry name" value="UNDECAPRENYL-DIPHOSPHATASE"/>
    <property type="match status" value="1"/>
</dbReference>
<keyword evidence="6 17" id="KW-0812">Transmembrane</keyword>
<feature type="transmembrane region" description="Helical" evidence="17">
    <location>
        <begin position="206"/>
        <end position="224"/>
    </location>
</feature>
<feature type="transmembrane region" description="Helical" evidence="17">
    <location>
        <begin position="176"/>
        <end position="194"/>
    </location>
</feature>
<comment type="similarity">
    <text evidence="2 17">Belongs to the UppP family.</text>
</comment>
<evidence type="ECO:0000256" key="3">
    <source>
        <dbReference type="ARBA" id="ARBA00012374"/>
    </source>
</evidence>
<dbReference type="EC" id="3.6.1.27" evidence="3 17"/>
<evidence type="ECO:0000256" key="4">
    <source>
        <dbReference type="ARBA" id="ARBA00021581"/>
    </source>
</evidence>
<evidence type="ECO:0000256" key="16">
    <source>
        <dbReference type="ARBA" id="ARBA00047594"/>
    </source>
</evidence>
<dbReference type="STRING" id="748449.Halha_0734"/>
<dbReference type="PANTHER" id="PTHR30622">
    <property type="entry name" value="UNDECAPRENYL-DIPHOSPHATASE"/>
    <property type="match status" value="1"/>
</dbReference>
<evidence type="ECO:0000256" key="6">
    <source>
        <dbReference type="ARBA" id="ARBA00022692"/>
    </source>
</evidence>
<dbReference type="GO" id="GO:0008360">
    <property type="term" value="P:regulation of cell shape"/>
    <property type="evidence" value="ECO:0007669"/>
    <property type="project" value="UniProtKB-KW"/>
</dbReference>
<feature type="transmembrane region" description="Helical" evidence="17">
    <location>
        <begin position="75"/>
        <end position="93"/>
    </location>
</feature>
<sequence>MSLIKVIILGAVQGLTEFLPVSSSGHLVLFRSLLGLEKNIVLNVFLHFGTLLAVCIVYWDDVLDIITFKPKYRKFTIYLILGSVPAGVIGILFEDFITSLFTPTAVGFMLLITGLLLWLSDKFDGTDRKMEEMNLMDALVVGSAQAFAIIPGISRSGSTIVGGLFRGLERKLAAKYSFLLSVPVIAGATLLKTLDLVKVGVGEESITYLVVGTLTAMIVGYLAIKLLLKLINQEKLSIFAYYCWILGVITIILNRG</sequence>
<dbReference type="GO" id="GO:0046677">
    <property type="term" value="P:response to antibiotic"/>
    <property type="evidence" value="ECO:0007669"/>
    <property type="project" value="UniProtKB-UniRule"/>
</dbReference>
<evidence type="ECO:0000256" key="15">
    <source>
        <dbReference type="ARBA" id="ARBA00032932"/>
    </source>
</evidence>
<proteinExistence type="inferred from homology"/>
<evidence type="ECO:0000256" key="2">
    <source>
        <dbReference type="ARBA" id="ARBA00010621"/>
    </source>
</evidence>
<dbReference type="HOGENOM" id="CLU_060296_1_2_9"/>
<dbReference type="eggNOG" id="COG1968">
    <property type="taxonomic scope" value="Bacteria"/>
</dbReference>